<dbReference type="PANTHER" id="PTHR43462:SF1">
    <property type="entry name" value="ALANYL-TRNA EDITING PROTEIN AARSD1"/>
    <property type="match status" value="1"/>
</dbReference>
<evidence type="ECO:0000256" key="6">
    <source>
        <dbReference type="ARBA" id="ARBA00022555"/>
    </source>
</evidence>
<evidence type="ECO:0000256" key="11">
    <source>
        <dbReference type="ARBA" id="ARBA00022840"/>
    </source>
</evidence>
<dbReference type="Gene3D" id="3.30.980.10">
    <property type="entry name" value="Threonyl-trna Synthetase, Chain A, domain 2"/>
    <property type="match status" value="1"/>
</dbReference>
<evidence type="ECO:0000259" key="17">
    <source>
        <dbReference type="PROSITE" id="PS50860"/>
    </source>
</evidence>
<feature type="domain" description="Alanyl-transfer RNA synthetases family profile" evidence="17">
    <location>
        <begin position="1"/>
        <end position="238"/>
    </location>
</feature>
<keyword evidence="7" id="KW-0436">Ligase</keyword>
<evidence type="ECO:0000256" key="7">
    <source>
        <dbReference type="ARBA" id="ARBA00022598"/>
    </source>
</evidence>
<dbReference type="GO" id="GO:0002161">
    <property type="term" value="F:aminoacyl-tRNA deacylase activity"/>
    <property type="evidence" value="ECO:0007669"/>
    <property type="project" value="UniProtKB-ARBA"/>
</dbReference>
<keyword evidence="11" id="KW-0067">ATP-binding</keyword>
<dbReference type="InterPro" id="IPR051335">
    <property type="entry name" value="Alanyl-tRNA_Editing_Enzymes"/>
</dbReference>
<dbReference type="GO" id="GO:0004813">
    <property type="term" value="F:alanine-tRNA ligase activity"/>
    <property type="evidence" value="ECO:0007669"/>
    <property type="project" value="UniProtKB-EC"/>
</dbReference>
<comment type="caution">
    <text evidence="18">The sequence shown here is derived from an EMBL/GenBank/DDBJ whole genome shotgun (WGS) entry which is preliminary data.</text>
</comment>
<dbReference type="InterPro" id="IPR003156">
    <property type="entry name" value="DHHA1_dom"/>
</dbReference>
<evidence type="ECO:0000256" key="5">
    <source>
        <dbReference type="ARBA" id="ARBA00017959"/>
    </source>
</evidence>
<dbReference type="EC" id="6.1.1.7" evidence="4"/>
<evidence type="ECO:0000256" key="13">
    <source>
        <dbReference type="ARBA" id="ARBA00022917"/>
    </source>
</evidence>
<evidence type="ECO:0000256" key="16">
    <source>
        <dbReference type="SAM" id="Coils"/>
    </source>
</evidence>
<proteinExistence type="inferred from homology"/>
<keyword evidence="12" id="KW-0694">RNA-binding</keyword>
<dbReference type="InterPro" id="IPR009000">
    <property type="entry name" value="Transl_B-barrel_sf"/>
</dbReference>
<dbReference type="PROSITE" id="PS50860">
    <property type="entry name" value="AA_TRNA_LIGASE_II_ALA"/>
    <property type="match status" value="1"/>
</dbReference>
<keyword evidence="13" id="KW-0648">Protein biosynthesis</keyword>
<name>A0A6B0YWT3_9CHLR</name>
<dbReference type="PANTHER" id="PTHR43462">
    <property type="entry name" value="ALANYL-TRNA EDITING PROTEIN"/>
    <property type="match status" value="1"/>
</dbReference>
<dbReference type="FunFam" id="3.10.310.40:FF:000001">
    <property type="entry name" value="Alanine--tRNA ligase"/>
    <property type="match status" value="1"/>
</dbReference>
<dbReference type="EMBL" id="VXRG01000118">
    <property type="protein sequence ID" value="MXY94625.1"/>
    <property type="molecule type" value="Genomic_DNA"/>
</dbReference>
<dbReference type="AlphaFoldDB" id="A0A6B0YWT3"/>
<evidence type="ECO:0000256" key="1">
    <source>
        <dbReference type="ARBA" id="ARBA00001947"/>
    </source>
</evidence>
<keyword evidence="16" id="KW-0175">Coiled coil</keyword>
<evidence type="ECO:0000256" key="3">
    <source>
        <dbReference type="ARBA" id="ARBA00008226"/>
    </source>
</evidence>
<sequence length="403" mass="43365">MDARIYYEDAYCTRFTAQVAERLTHEEQPAVRLSRSAFYPTSGGQPHDTGSLDGTTVVDVQVGADGAVLHLLAEPLPEQTTSVSGVIDWPRRYAHMQQHSGQHLLSQTFYRLLGLETVSVHFGDVLNTVDLEGPSLSVAQLADVERAANEMVWENRPVRAYWVDEEEREKVPLRRAPAVQGATRIVEIDKFDWSACGGTHVRRTGEIGLISLVRVEKHRGKSRVHFVCGGRALADAARRRGLLAETAGLLDGGVDDVPELVSKQQEALKGAERELKALQEGLVGYQARELLATAETVGGLRLVAEALNDSEPAAVQRLARALISEPGVVSLLGCAQRGKGTVVFARSADCKMHVGNLLRETLKLFGGGGGGRPDFAQGGGVAAERLGDVLGAAAEVVRREVGG</sequence>
<dbReference type="InterPro" id="IPR018163">
    <property type="entry name" value="Thr/Ala-tRNA-synth_IIc_edit"/>
</dbReference>
<dbReference type="GO" id="GO:0000049">
    <property type="term" value="F:tRNA binding"/>
    <property type="evidence" value="ECO:0007669"/>
    <property type="project" value="UniProtKB-KW"/>
</dbReference>
<evidence type="ECO:0000256" key="10">
    <source>
        <dbReference type="ARBA" id="ARBA00022833"/>
    </source>
</evidence>
<organism evidence="18">
    <name type="scientific">Caldilineaceae bacterium SB0664_bin_27</name>
    <dbReference type="NCBI Taxonomy" id="2605260"/>
    <lineage>
        <taxon>Bacteria</taxon>
        <taxon>Bacillati</taxon>
        <taxon>Chloroflexota</taxon>
        <taxon>Caldilineae</taxon>
        <taxon>Caldilineales</taxon>
        <taxon>Caldilineaceae</taxon>
    </lineage>
</organism>
<dbReference type="Gene3D" id="3.10.310.40">
    <property type="match status" value="1"/>
</dbReference>
<evidence type="ECO:0000256" key="4">
    <source>
        <dbReference type="ARBA" id="ARBA00013168"/>
    </source>
</evidence>
<evidence type="ECO:0000256" key="14">
    <source>
        <dbReference type="ARBA" id="ARBA00023146"/>
    </source>
</evidence>
<evidence type="ECO:0000313" key="18">
    <source>
        <dbReference type="EMBL" id="MXY94625.1"/>
    </source>
</evidence>
<dbReference type="Pfam" id="PF07973">
    <property type="entry name" value="tRNA_SAD"/>
    <property type="match status" value="1"/>
</dbReference>
<evidence type="ECO:0000256" key="9">
    <source>
        <dbReference type="ARBA" id="ARBA00022741"/>
    </source>
</evidence>
<dbReference type="GO" id="GO:0005524">
    <property type="term" value="F:ATP binding"/>
    <property type="evidence" value="ECO:0007669"/>
    <property type="project" value="UniProtKB-KW"/>
</dbReference>
<dbReference type="Pfam" id="PF02272">
    <property type="entry name" value="DHHA1"/>
    <property type="match status" value="1"/>
</dbReference>
<keyword evidence="6" id="KW-0820">tRNA-binding</keyword>
<dbReference type="SUPFAM" id="SSF55186">
    <property type="entry name" value="ThrRS/AlaRS common domain"/>
    <property type="match status" value="1"/>
</dbReference>
<dbReference type="GO" id="GO:0006419">
    <property type="term" value="P:alanyl-tRNA aminoacylation"/>
    <property type="evidence" value="ECO:0007669"/>
    <property type="project" value="InterPro"/>
</dbReference>
<dbReference type="GO" id="GO:0046872">
    <property type="term" value="F:metal ion binding"/>
    <property type="evidence" value="ECO:0007669"/>
    <property type="project" value="UniProtKB-KW"/>
</dbReference>
<keyword evidence="14" id="KW-0030">Aminoacyl-tRNA synthetase</keyword>
<evidence type="ECO:0000256" key="15">
    <source>
        <dbReference type="ARBA" id="ARBA00032577"/>
    </source>
</evidence>
<keyword evidence="8" id="KW-0479">Metal-binding</keyword>
<dbReference type="GO" id="GO:0005737">
    <property type="term" value="C:cytoplasm"/>
    <property type="evidence" value="ECO:0007669"/>
    <property type="project" value="UniProtKB-SubCell"/>
</dbReference>
<comment type="similarity">
    <text evidence="3">Belongs to the class-II aminoacyl-tRNA synthetase family.</text>
</comment>
<accession>A0A6B0YWT3</accession>
<evidence type="ECO:0000256" key="8">
    <source>
        <dbReference type="ARBA" id="ARBA00022723"/>
    </source>
</evidence>
<keyword evidence="10" id="KW-0862">Zinc</keyword>
<reference evidence="18" key="1">
    <citation type="submission" date="2019-09" db="EMBL/GenBank/DDBJ databases">
        <title>Characterisation of the sponge microbiome using genome-centric metagenomics.</title>
        <authorList>
            <person name="Engelberts J.P."/>
            <person name="Robbins S.J."/>
            <person name="De Goeij J.M."/>
            <person name="Aranda M."/>
            <person name="Bell S.C."/>
            <person name="Webster N.S."/>
        </authorList>
    </citation>
    <scope>NUCLEOTIDE SEQUENCE</scope>
    <source>
        <strain evidence="18">SB0664_bin_27</strain>
    </source>
</reference>
<evidence type="ECO:0000256" key="2">
    <source>
        <dbReference type="ARBA" id="ARBA00004496"/>
    </source>
</evidence>
<comment type="subcellular location">
    <subcellularLocation>
        <location evidence="2">Cytoplasm</location>
    </subcellularLocation>
</comment>
<comment type="cofactor">
    <cofactor evidence="1">
        <name>Zn(2+)</name>
        <dbReference type="ChEBI" id="CHEBI:29105"/>
    </cofactor>
</comment>
<dbReference type="SMART" id="SM00863">
    <property type="entry name" value="tRNA_SAD"/>
    <property type="match status" value="1"/>
</dbReference>
<dbReference type="InterPro" id="IPR018165">
    <property type="entry name" value="Ala-tRNA-synth_IIc_core"/>
</dbReference>
<dbReference type="SUPFAM" id="SSF50447">
    <property type="entry name" value="Translation proteins"/>
    <property type="match status" value="1"/>
</dbReference>
<dbReference type="Gene3D" id="2.40.30.130">
    <property type="match status" value="1"/>
</dbReference>
<protein>
    <recommendedName>
        <fullName evidence="5">Alanine--tRNA ligase</fullName>
        <ecNumber evidence="4">6.1.1.7</ecNumber>
    </recommendedName>
    <alternativeName>
        <fullName evidence="15">Alanyl-tRNA synthetase</fullName>
    </alternativeName>
</protein>
<evidence type="ECO:0000256" key="12">
    <source>
        <dbReference type="ARBA" id="ARBA00022884"/>
    </source>
</evidence>
<keyword evidence="9" id="KW-0547">Nucleotide-binding</keyword>
<gene>
    <name evidence="18" type="ORF">F4Y42_14380</name>
</gene>
<feature type="coiled-coil region" evidence="16">
    <location>
        <begin position="261"/>
        <end position="288"/>
    </location>
</feature>
<dbReference type="InterPro" id="IPR012947">
    <property type="entry name" value="tRNA_SAD"/>
</dbReference>